<evidence type="ECO:0000256" key="2">
    <source>
        <dbReference type="ARBA" id="ARBA00023015"/>
    </source>
</evidence>
<keyword evidence="4" id="KW-0010">Activator</keyword>
<dbReference type="GO" id="GO:0032993">
    <property type="term" value="C:protein-DNA complex"/>
    <property type="evidence" value="ECO:0007669"/>
    <property type="project" value="TreeGrafter"/>
</dbReference>
<dbReference type="OrthoDB" id="9775392at2"/>
<gene>
    <name evidence="7" type="ORF">FLL45_13870</name>
</gene>
<keyword evidence="3" id="KW-0238">DNA-binding</keyword>
<dbReference type="Gene3D" id="3.40.190.10">
    <property type="entry name" value="Periplasmic binding protein-like II"/>
    <property type="match status" value="2"/>
</dbReference>
<dbReference type="FunFam" id="1.10.10.10:FF:000001">
    <property type="entry name" value="LysR family transcriptional regulator"/>
    <property type="match status" value="1"/>
</dbReference>
<name>A0A545T9R0_9GAMM</name>
<keyword evidence="5" id="KW-0804">Transcription</keyword>
<evidence type="ECO:0000313" key="8">
    <source>
        <dbReference type="Proteomes" id="UP000317839"/>
    </source>
</evidence>
<dbReference type="CDD" id="cd08411">
    <property type="entry name" value="PBP2_OxyR"/>
    <property type="match status" value="1"/>
</dbReference>
<dbReference type="Proteomes" id="UP000317839">
    <property type="component" value="Unassembled WGS sequence"/>
</dbReference>
<feature type="domain" description="HTH lysR-type" evidence="6">
    <location>
        <begin position="1"/>
        <end position="58"/>
    </location>
</feature>
<proteinExistence type="inferred from homology"/>
<comment type="similarity">
    <text evidence="1">Belongs to the LysR transcriptional regulatory family.</text>
</comment>
<dbReference type="Pfam" id="PF03466">
    <property type="entry name" value="LysR_substrate"/>
    <property type="match status" value="1"/>
</dbReference>
<evidence type="ECO:0000313" key="7">
    <source>
        <dbReference type="EMBL" id="TQV73946.1"/>
    </source>
</evidence>
<dbReference type="GO" id="GO:0003700">
    <property type="term" value="F:DNA-binding transcription factor activity"/>
    <property type="evidence" value="ECO:0007669"/>
    <property type="project" value="InterPro"/>
</dbReference>
<dbReference type="SUPFAM" id="SSF46785">
    <property type="entry name" value="Winged helix' DNA-binding domain"/>
    <property type="match status" value="1"/>
</dbReference>
<dbReference type="PANTHER" id="PTHR30346:SF26">
    <property type="entry name" value="HYDROGEN PEROXIDE-INDUCIBLE GENES ACTIVATOR"/>
    <property type="match status" value="1"/>
</dbReference>
<keyword evidence="2" id="KW-0805">Transcription regulation</keyword>
<evidence type="ECO:0000259" key="6">
    <source>
        <dbReference type="PROSITE" id="PS50931"/>
    </source>
</evidence>
<dbReference type="PRINTS" id="PR00039">
    <property type="entry name" value="HTHLYSR"/>
</dbReference>
<evidence type="ECO:0000256" key="4">
    <source>
        <dbReference type="ARBA" id="ARBA00023159"/>
    </source>
</evidence>
<organism evidence="7 8">
    <name type="scientific">Aliikangiella marina</name>
    <dbReference type="NCBI Taxonomy" id="1712262"/>
    <lineage>
        <taxon>Bacteria</taxon>
        <taxon>Pseudomonadati</taxon>
        <taxon>Pseudomonadota</taxon>
        <taxon>Gammaproteobacteria</taxon>
        <taxon>Oceanospirillales</taxon>
        <taxon>Pleioneaceae</taxon>
        <taxon>Aliikangiella</taxon>
    </lineage>
</organism>
<dbReference type="AlphaFoldDB" id="A0A545T9R0"/>
<comment type="caution">
    <text evidence="7">The sequence shown here is derived from an EMBL/GenBank/DDBJ whole genome shotgun (WGS) entry which is preliminary data.</text>
</comment>
<sequence length="309" mass="34320">MTLNELRYVVAVAQTQHFSKAAEACHVSQPSLSIAVKKLEEELGITIFQRGKRQVEVTPEGEAVVQQAQKVIEEAEKLSYLKSVQKSPLEGVLKIGAIFTIGPYLYPSLVPYMREKHPKMPLHIDEDYTENLRKKLLTAEIDIAVLALPFSDPAIETLEVYDEDFMPLFYDGHPFSEASSVSVKDIAGKDLIMLGKGNCFRDQVIAACPNCFSPNSNNEDWVVGSSLETIRHMVAMKLGITVMPVTALAKQTDYPGLDSRPFADPVPKRRVILAWRSSFPRKEAVKVVAESLQHALAGQVDLLPLQQDS</sequence>
<evidence type="ECO:0000256" key="5">
    <source>
        <dbReference type="ARBA" id="ARBA00023163"/>
    </source>
</evidence>
<evidence type="ECO:0000256" key="3">
    <source>
        <dbReference type="ARBA" id="ARBA00023125"/>
    </source>
</evidence>
<evidence type="ECO:0000256" key="1">
    <source>
        <dbReference type="ARBA" id="ARBA00009437"/>
    </source>
</evidence>
<dbReference type="Pfam" id="PF00126">
    <property type="entry name" value="HTH_1"/>
    <property type="match status" value="1"/>
</dbReference>
<reference evidence="7 8" key="1">
    <citation type="submission" date="2019-06" db="EMBL/GenBank/DDBJ databases">
        <title>Draft genome of Aliikangiella marina GYP-15.</title>
        <authorList>
            <person name="Wang G."/>
        </authorList>
    </citation>
    <scope>NUCLEOTIDE SEQUENCE [LARGE SCALE GENOMIC DNA]</scope>
    <source>
        <strain evidence="7 8">GYP-15</strain>
    </source>
</reference>
<dbReference type="Gene3D" id="1.10.10.10">
    <property type="entry name" value="Winged helix-like DNA-binding domain superfamily/Winged helix DNA-binding domain"/>
    <property type="match status" value="1"/>
</dbReference>
<dbReference type="EMBL" id="VIKR01000003">
    <property type="protein sequence ID" value="TQV73946.1"/>
    <property type="molecule type" value="Genomic_DNA"/>
</dbReference>
<dbReference type="PROSITE" id="PS50931">
    <property type="entry name" value="HTH_LYSR"/>
    <property type="match status" value="1"/>
</dbReference>
<accession>A0A545T9R0</accession>
<protein>
    <submittedName>
        <fullName evidence="7">Hydrogen peroxide-inducible genes activator</fullName>
    </submittedName>
</protein>
<dbReference type="RefSeq" id="WP_142942653.1">
    <property type="nucleotide sequence ID" value="NZ_VIKR01000003.1"/>
</dbReference>
<keyword evidence="8" id="KW-1185">Reference proteome</keyword>
<dbReference type="GO" id="GO:0003677">
    <property type="term" value="F:DNA binding"/>
    <property type="evidence" value="ECO:0007669"/>
    <property type="project" value="UniProtKB-KW"/>
</dbReference>
<dbReference type="InterPro" id="IPR036390">
    <property type="entry name" value="WH_DNA-bd_sf"/>
</dbReference>
<dbReference type="InterPro" id="IPR036388">
    <property type="entry name" value="WH-like_DNA-bd_sf"/>
</dbReference>
<dbReference type="InterPro" id="IPR000847">
    <property type="entry name" value="LysR_HTH_N"/>
</dbReference>
<dbReference type="PANTHER" id="PTHR30346">
    <property type="entry name" value="TRANSCRIPTIONAL DUAL REGULATOR HCAR-RELATED"/>
    <property type="match status" value="1"/>
</dbReference>
<dbReference type="SUPFAM" id="SSF53850">
    <property type="entry name" value="Periplasmic binding protein-like II"/>
    <property type="match status" value="1"/>
</dbReference>
<dbReference type="InterPro" id="IPR005119">
    <property type="entry name" value="LysR_subst-bd"/>
</dbReference>